<dbReference type="InterPro" id="IPR029277">
    <property type="entry name" value="SVWC_dom"/>
</dbReference>
<comment type="subcellular location">
    <subcellularLocation>
        <location evidence="1">Secreted</location>
    </subcellularLocation>
</comment>
<dbReference type="OrthoDB" id="7778241at2759"/>
<evidence type="ECO:0000259" key="4">
    <source>
        <dbReference type="SMART" id="SM01318"/>
    </source>
</evidence>
<evidence type="ECO:0000313" key="5">
    <source>
        <dbReference type="EMBL" id="CAG9802423.1"/>
    </source>
</evidence>
<accession>A0A9N9RSF6</accession>
<feature type="signal peptide" evidence="3">
    <location>
        <begin position="1"/>
        <end position="22"/>
    </location>
</feature>
<keyword evidence="2" id="KW-0964">Secreted</keyword>
<protein>
    <recommendedName>
        <fullName evidence="4">Single domain-containing protein</fullName>
    </recommendedName>
</protein>
<dbReference type="GO" id="GO:0005576">
    <property type="term" value="C:extracellular region"/>
    <property type="evidence" value="ECO:0007669"/>
    <property type="project" value="UniProtKB-SubCell"/>
</dbReference>
<evidence type="ECO:0000256" key="2">
    <source>
        <dbReference type="ARBA" id="ARBA00022525"/>
    </source>
</evidence>
<feature type="chain" id="PRO_5040159374" description="Single domain-containing protein" evidence="3">
    <location>
        <begin position="23"/>
        <end position="110"/>
    </location>
</feature>
<proteinExistence type="predicted"/>
<keyword evidence="6" id="KW-1185">Reference proteome</keyword>
<dbReference type="EMBL" id="OU895878">
    <property type="protein sequence ID" value="CAG9802423.1"/>
    <property type="molecule type" value="Genomic_DNA"/>
</dbReference>
<dbReference type="AlphaFoldDB" id="A0A9N9RSF6"/>
<dbReference type="Proteomes" id="UP001153620">
    <property type="component" value="Chromosome 2"/>
</dbReference>
<organism evidence="5 6">
    <name type="scientific">Chironomus riparius</name>
    <dbReference type="NCBI Taxonomy" id="315576"/>
    <lineage>
        <taxon>Eukaryota</taxon>
        <taxon>Metazoa</taxon>
        <taxon>Ecdysozoa</taxon>
        <taxon>Arthropoda</taxon>
        <taxon>Hexapoda</taxon>
        <taxon>Insecta</taxon>
        <taxon>Pterygota</taxon>
        <taxon>Neoptera</taxon>
        <taxon>Endopterygota</taxon>
        <taxon>Diptera</taxon>
        <taxon>Nematocera</taxon>
        <taxon>Chironomoidea</taxon>
        <taxon>Chironomidae</taxon>
        <taxon>Chironominae</taxon>
        <taxon>Chironomus</taxon>
    </lineage>
</organism>
<sequence>MLNSKVAFLFLILNIFIVNINAATWFYENTNKTVCDVTGKCEDYCNVDGQLIKPGESFKTKDCSEIICSKDFTARGVTCGIAIEDGCKMEPDFTLEYPDCCYKICGEKVE</sequence>
<feature type="domain" description="Single" evidence="4">
    <location>
        <begin position="45"/>
        <end position="105"/>
    </location>
</feature>
<evidence type="ECO:0000313" key="6">
    <source>
        <dbReference type="Proteomes" id="UP001153620"/>
    </source>
</evidence>
<name>A0A9N9RSF6_9DIPT</name>
<keyword evidence="3" id="KW-0732">Signal</keyword>
<evidence type="ECO:0000256" key="1">
    <source>
        <dbReference type="ARBA" id="ARBA00004613"/>
    </source>
</evidence>
<reference evidence="5" key="2">
    <citation type="submission" date="2022-10" db="EMBL/GenBank/DDBJ databases">
        <authorList>
            <consortium name="ENA_rothamsted_submissions"/>
            <consortium name="culmorum"/>
            <person name="King R."/>
        </authorList>
    </citation>
    <scope>NUCLEOTIDE SEQUENCE</scope>
</reference>
<evidence type="ECO:0000256" key="3">
    <source>
        <dbReference type="SAM" id="SignalP"/>
    </source>
</evidence>
<gene>
    <name evidence="5" type="ORF">CHIRRI_LOCUS5334</name>
</gene>
<reference evidence="5" key="1">
    <citation type="submission" date="2022-01" db="EMBL/GenBank/DDBJ databases">
        <authorList>
            <person name="King R."/>
        </authorList>
    </citation>
    <scope>NUCLEOTIDE SEQUENCE</scope>
</reference>
<dbReference type="SMART" id="SM01318">
    <property type="entry name" value="SVWC"/>
    <property type="match status" value="1"/>
</dbReference>
<dbReference type="Pfam" id="PF15430">
    <property type="entry name" value="SVWC"/>
    <property type="match status" value="1"/>
</dbReference>